<evidence type="ECO:0000259" key="1">
    <source>
        <dbReference type="PROSITE" id="PS50851"/>
    </source>
</evidence>
<dbReference type="Pfam" id="PF01584">
    <property type="entry name" value="CheW"/>
    <property type="match status" value="1"/>
</dbReference>
<feature type="domain" description="CheW-like" evidence="1">
    <location>
        <begin position="15"/>
        <end position="155"/>
    </location>
</feature>
<name>D2R1M3_PIRSD</name>
<evidence type="ECO:0000313" key="3">
    <source>
        <dbReference type="Proteomes" id="UP000001887"/>
    </source>
</evidence>
<sequence>MQTMIAKPQQVARQELELVTFRVGKLTFGIEIHHVKEINSHLVPTRAPHAHRAVLGVMNLRGDVITVVDLATLLKLPQRSEGARGKGVIVSVEGELVAVAVDQVEDVVTLERHELHPLPPNFRLGDSRVYQGVYPTEHGLVVLLDIVEAMEMHLQRESSSRS</sequence>
<dbReference type="InterPro" id="IPR036061">
    <property type="entry name" value="CheW-like_dom_sf"/>
</dbReference>
<evidence type="ECO:0000313" key="2">
    <source>
        <dbReference type="EMBL" id="ADB16742.1"/>
    </source>
</evidence>
<dbReference type="GO" id="GO:0007165">
    <property type="term" value="P:signal transduction"/>
    <property type="evidence" value="ECO:0007669"/>
    <property type="project" value="InterPro"/>
</dbReference>
<dbReference type="KEGG" id="psl:Psta_2068"/>
<dbReference type="GO" id="GO:0005829">
    <property type="term" value="C:cytosol"/>
    <property type="evidence" value="ECO:0007669"/>
    <property type="project" value="TreeGrafter"/>
</dbReference>
<dbReference type="InterPro" id="IPR002545">
    <property type="entry name" value="CheW-lke_dom"/>
</dbReference>
<protein>
    <submittedName>
        <fullName evidence="2">CheW protein</fullName>
    </submittedName>
</protein>
<dbReference type="HOGENOM" id="CLU_048995_3_1_0"/>
<keyword evidence="3" id="KW-1185">Reference proteome</keyword>
<proteinExistence type="predicted"/>
<organism evidence="2 3">
    <name type="scientific">Pirellula staleyi (strain ATCC 27377 / DSM 6068 / ICPB 4128)</name>
    <name type="common">Pirella staleyi</name>
    <dbReference type="NCBI Taxonomy" id="530564"/>
    <lineage>
        <taxon>Bacteria</taxon>
        <taxon>Pseudomonadati</taxon>
        <taxon>Planctomycetota</taxon>
        <taxon>Planctomycetia</taxon>
        <taxon>Pirellulales</taxon>
        <taxon>Pirellulaceae</taxon>
        <taxon>Pirellula</taxon>
    </lineage>
</organism>
<dbReference type="AlphaFoldDB" id="D2R1M3"/>
<dbReference type="STRING" id="530564.Psta_2068"/>
<dbReference type="eggNOG" id="COG0835">
    <property type="taxonomic scope" value="Bacteria"/>
</dbReference>
<dbReference type="SMART" id="SM00260">
    <property type="entry name" value="CheW"/>
    <property type="match status" value="1"/>
</dbReference>
<dbReference type="OrthoDB" id="9794382at2"/>
<dbReference type="SUPFAM" id="SSF50341">
    <property type="entry name" value="CheW-like"/>
    <property type="match status" value="1"/>
</dbReference>
<dbReference type="Proteomes" id="UP000001887">
    <property type="component" value="Chromosome"/>
</dbReference>
<reference evidence="2 3" key="1">
    <citation type="journal article" date="2009" name="Stand. Genomic Sci.">
        <title>Complete genome sequence of Pirellula staleyi type strain (ATCC 27377).</title>
        <authorList>
            <person name="Clum A."/>
            <person name="Tindall B.J."/>
            <person name="Sikorski J."/>
            <person name="Ivanova N."/>
            <person name="Mavrommatis K."/>
            <person name="Lucas S."/>
            <person name="Glavina del Rio T."/>
            <person name="Nolan M."/>
            <person name="Chen F."/>
            <person name="Tice H."/>
            <person name="Pitluck S."/>
            <person name="Cheng J.F."/>
            <person name="Chertkov O."/>
            <person name="Brettin T."/>
            <person name="Han C."/>
            <person name="Detter J.C."/>
            <person name="Kuske C."/>
            <person name="Bruce D."/>
            <person name="Goodwin L."/>
            <person name="Ovchinikova G."/>
            <person name="Pati A."/>
            <person name="Mikhailova N."/>
            <person name="Chen A."/>
            <person name="Palaniappan K."/>
            <person name="Land M."/>
            <person name="Hauser L."/>
            <person name="Chang Y.J."/>
            <person name="Jeffries C.D."/>
            <person name="Chain P."/>
            <person name="Rohde M."/>
            <person name="Goker M."/>
            <person name="Bristow J."/>
            <person name="Eisen J.A."/>
            <person name="Markowitz V."/>
            <person name="Hugenholtz P."/>
            <person name="Kyrpides N.C."/>
            <person name="Klenk H.P."/>
            <person name="Lapidus A."/>
        </authorList>
    </citation>
    <scope>NUCLEOTIDE SEQUENCE [LARGE SCALE GENOMIC DNA]</scope>
    <source>
        <strain evidence="3">ATCC 27377 / DSM 6068 / ICPB 4128</strain>
    </source>
</reference>
<accession>D2R1M3</accession>
<dbReference type="Gene3D" id="2.30.30.40">
    <property type="entry name" value="SH3 Domains"/>
    <property type="match status" value="1"/>
</dbReference>
<dbReference type="PROSITE" id="PS50851">
    <property type="entry name" value="CHEW"/>
    <property type="match status" value="1"/>
</dbReference>
<dbReference type="InterPro" id="IPR039315">
    <property type="entry name" value="CheW"/>
</dbReference>
<dbReference type="PANTHER" id="PTHR22617:SF23">
    <property type="entry name" value="CHEMOTAXIS PROTEIN CHEW"/>
    <property type="match status" value="1"/>
</dbReference>
<gene>
    <name evidence="2" type="ordered locus">Psta_2068</name>
</gene>
<dbReference type="Gene3D" id="2.40.50.180">
    <property type="entry name" value="CheA-289, Domain 4"/>
    <property type="match status" value="1"/>
</dbReference>
<dbReference type="PANTHER" id="PTHR22617">
    <property type="entry name" value="CHEMOTAXIS SENSOR HISTIDINE KINASE-RELATED"/>
    <property type="match status" value="1"/>
</dbReference>
<dbReference type="GO" id="GO:0006935">
    <property type="term" value="P:chemotaxis"/>
    <property type="evidence" value="ECO:0007669"/>
    <property type="project" value="InterPro"/>
</dbReference>
<dbReference type="EMBL" id="CP001848">
    <property type="protein sequence ID" value="ADB16742.1"/>
    <property type="molecule type" value="Genomic_DNA"/>
</dbReference>